<evidence type="ECO:0008006" key="3">
    <source>
        <dbReference type="Google" id="ProtNLM"/>
    </source>
</evidence>
<sequence>MGKSHLVVAQLGDAERTTVQERTTAFLRQVYPTKTAENVAADTGISANTIAKWLDRGSAPTSWAFLRLLTAYGPELACAVMTDPPAWLDRAAREEQARRLRCEIADLQARLDGAGP</sequence>
<dbReference type="Proteomes" id="UP001055125">
    <property type="component" value="Unassembled WGS sequence"/>
</dbReference>
<dbReference type="RefSeq" id="WP_238241961.1">
    <property type="nucleotide sequence ID" value="NZ_BPQP01000001.1"/>
</dbReference>
<name>A0ABQ4RQ55_9HYPH</name>
<reference evidence="1" key="2">
    <citation type="submission" date="2021-08" db="EMBL/GenBank/DDBJ databases">
        <authorList>
            <person name="Tani A."/>
            <person name="Ola A."/>
            <person name="Ogura Y."/>
            <person name="Katsura K."/>
            <person name="Hayashi T."/>
        </authorList>
    </citation>
    <scope>NUCLEOTIDE SEQUENCE</scope>
    <source>
        <strain evidence="1">DSM 19015</strain>
    </source>
</reference>
<evidence type="ECO:0000313" key="2">
    <source>
        <dbReference type="Proteomes" id="UP001055125"/>
    </source>
</evidence>
<comment type="caution">
    <text evidence="1">The sequence shown here is derived from an EMBL/GenBank/DDBJ whole genome shotgun (WGS) entry which is preliminary data.</text>
</comment>
<reference evidence="1" key="1">
    <citation type="journal article" date="2021" name="Front. Microbiol.">
        <title>Comprehensive Comparative Genomics and Phenotyping of Methylobacterium Species.</title>
        <authorList>
            <person name="Alessa O."/>
            <person name="Ogura Y."/>
            <person name="Fujitani Y."/>
            <person name="Takami H."/>
            <person name="Hayashi T."/>
            <person name="Sahin N."/>
            <person name="Tani A."/>
        </authorList>
    </citation>
    <scope>NUCLEOTIDE SEQUENCE</scope>
    <source>
        <strain evidence="1">DSM 19015</strain>
    </source>
</reference>
<accession>A0ABQ4RQ55</accession>
<keyword evidence="2" id="KW-1185">Reference proteome</keyword>
<gene>
    <name evidence="1" type="ORF">OCOJLMKI_0074</name>
</gene>
<evidence type="ECO:0000313" key="1">
    <source>
        <dbReference type="EMBL" id="GJD92891.1"/>
    </source>
</evidence>
<proteinExistence type="predicted"/>
<organism evidence="1 2">
    <name type="scientific">Methylobacterium iners</name>
    <dbReference type="NCBI Taxonomy" id="418707"/>
    <lineage>
        <taxon>Bacteria</taxon>
        <taxon>Pseudomonadati</taxon>
        <taxon>Pseudomonadota</taxon>
        <taxon>Alphaproteobacteria</taxon>
        <taxon>Hyphomicrobiales</taxon>
        <taxon>Methylobacteriaceae</taxon>
        <taxon>Methylobacterium</taxon>
    </lineage>
</organism>
<protein>
    <recommendedName>
        <fullName evidence="3">HTH cro/C1-type domain-containing protein</fullName>
    </recommendedName>
</protein>
<dbReference type="EMBL" id="BPQP01000001">
    <property type="protein sequence ID" value="GJD92891.1"/>
    <property type="molecule type" value="Genomic_DNA"/>
</dbReference>